<gene>
    <name evidence="1" type="ORF">LTRI10_LOCUS45527</name>
</gene>
<evidence type="ECO:0000313" key="2">
    <source>
        <dbReference type="Proteomes" id="UP001497516"/>
    </source>
</evidence>
<proteinExistence type="predicted"/>
<dbReference type="Proteomes" id="UP001497516">
    <property type="component" value="Chromosome 8"/>
</dbReference>
<accession>A0AAV2G875</accession>
<organism evidence="1 2">
    <name type="scientific">Linum trigynum</name>
    <dbReference type="NCBI Taxonomy" id="586398"/>
    <lineage>
        <taxon>Eukaryota</taxon>
        <taxon>Viridiplantae</taxon>
        <taxon>Streptophyta</taxon>
        <taxon>Embryophyta</taxon>
        <taxon>Tracheophyta</taxon>
        <taxon>Spermatophyta</taxon>
        <taxon>Magnoliopsida</taxon>
        <taxon>eudicotyledons</taxon>
        <taxon>Gunneridae</taxon>
        <taxon>Pentapetalae</taxon>
        <taxon>rosids</taxon>
        <taxon>fabids</taxon>
        <taxon>Malpighiales</taxon>
        <taxon>Linaceae</taxon>
        <taxon>Linum</taxon>
    </lineage>
</organism>
<keyword evidence="2" id="KW-1185">Reference proteome</keyword>
<dbReference type="AlphaFoldDB" id="A0AAV2G875"/>
<protein>
    <submittedName>
        <fullName evidence="1">Uncharacterized protein</fullName>
    </submittedName>
</protein>
<evidence type="ECO:0000313" key="1">
    <source>
        <dbReference type="EMBL" id="CAL1405755.1"/>
    </source>
</evidence>
<name>A0AAV2G875_9ROSI</name>
<dbReference type="EMBL" id="OZ034821">
    <property type="protein sequence ID" value="CAL1405755.1"/>
    <property type="molecule type" value="Genomic_DNA"/>
</dbReference>
<sequence>MSSSSSMLASSSNPYITFHPFIQTQIGGKTPCKVVERVILLLCPHNLVFKFGIGMGKGVKFVNETLLVILTSGALKDEIVLLNMVFNPLFNVLLFKC</sequence>
<reference evidence="1 2" key="1">
    <citation type="submission" date="2024-04" db="EMBL/GenBank/DDBJ databases">
        <authorList>
            <person name="Fracassetti M."/>
        </authorList>
    </citation>
    <scope>NUCLEOTIDE SEQUENCE [LARGE SCALE GENOMIC DNA]</scope>
</reference>